<proteinExistence type="predicted"/>
<name>A0A409Y0E8_9AGAR</name>
<organism evidence="1 2">
    <name type="scientific">Gymnopilus dilepis</name>
    <dbReference type="NCBI Taxonomy" id="231916"/>
    <lineage>
        <taxon>Eukaryota</taxon>
        <taxon>Fungi</taxon>
        <taxon>Dikarya</taxon>
        <taxon>Basidiomycota</taxon>
        <taxon>Agaricomycotina</taxon>
        <taxon>Agaricomycetes</taxon>
        <taxon>Agaricomycetidae</taxon>
        <taxon>Agaricales</taxon>
        <taxon>Agaricineae</taxon>
        <taxon>Hymenogastraceae</taxon>
        <taxon>Gymnopilus</taxon>
    </lineage>
</organism>
<protein>
    <submittedName>
        <fullName evidence="1">Uncharacterized protein</fullName>
    </submittedName>
</protein>
<keyword evidence="2" id="KW-1185">Reference proteome</keyword>
<evidence type="ECO:0000313" key="1">
    <source>
        <dbReference type="EMBL" id="PPQ96490.1"/>
    </source>
</evidence>
<dbReference type="AlphaFoldDB" id="A0A409Y0E8"/>
<evidence type="ECO:0000313" key="2">
    <source>
        <dbReference type="Proteomes" id="UP000284706"/>
    </source>
</evidence>
<sequence>MFPDILVVQRQSRDLIVYSRLAGSVVRVAWPAKKDVPIVPKGLKNFLDSKGAFWECYCGILSMEARPCRIVASKDSGNVFAFCNGLEGDPKCGFFMNLTTKVKTTQLFSDYGHLPSATKCTETGRRANMSPYILSHKLETPLHEIAPYFEGYLGESTYEHGGIAQLNGGIRFRPDNIRPRTKSAVRYVDAIYRATDIEINALASTTREVRRHSASGTQGPSVGEKVRPAEELVWDVVTARTSPESKTLVERLQNEDGITKSEYEHLLEPCNACQRYFEPRALRKHILSCGSLLRTHIQR</sequence>
<gene>
    <name evidence="1" type="ORF">CVT26_010484</name>
</gene>
<accession>A0A409Y0E8</accession>
<dbReference type="EMBL" id="NHYE01001365">
    <property type="protein sequence ID" value="PPQ96490.1"/>
    <property type="molecule type" value="Genomic_DNA"/>
</dbReference>
<comment type="caution">
    <text evidence="1">The sequence shown here is derived from an EMBL/GenBank/DDBJ whole genome shotgun (WGS) entry which is preliminary data.</text>
</comment>
<dbReference type="InParanoid" id="A0A409Y0E8"/>
<reference evidence="1 2" key="1">
    <citation type="journal article" date="2018" name="Evol. Lett.">
        <title>Horizontal gene cluster transfer increased hallucinogenic mushroom diversity.</title>
        <authorList>
            <person name="Reynolds H.T."/>
            <person name="Vijayakumar V."/>
            <person name="Gluck-Thaler E."/>
            <person name="Korotkin H.B."/>
            <person name="Matheny P.B."/>
            <person name="Slot J.C."/>
        </authorList>
    </citation>
    <scope>NUCLEOTIDE SEQUENCE [LARGE SCALE GENOMIC DNA]</scope>
    <source>
        <strain evidence="1 2">SRW20</strain>
    </source>
</reference>
<dbReference type="Proteomes" id="UP000284706">
    <property type="component" value="Unassembled WGS sequence"/>
</dbReference>
<dbReference type="OrthoDB" id="3070804at2759"/>